<dbReference type="EMBL" id="CP005587">
    <property type="protein sequence ID" value="AGK58860.1"/>
    <property type="molecule type" value="Genomic_DNA"/>
</dbReference>
<sequence length="81" mass="8733">MSIESLMSAANAAGYVMAVEDQLPDTFGIEPTVFEFKSQPTTAIAIWRPVVPDIDGRPLSGHISHAWDWFTGHFVGNGATA</sequence>
<dbReference type="AlphaFoldDB" id="N0BFG8"/>
<dbReference type="Proteomes" id="UP000005952">
    <property type="component" value="Chromosome"/>
</dbReference>
<gene>
    <name evidence="1" type="ORF">HYPDE_35943</name>
</gene>
<accession>N0BFG8</accession>
<organism evidence="1 2">
    <name type="scientific">Hyphomicrobium denitrificans 1NES1</name>
    <dbReference type="NCBI Taxonomy" id="670307"/>
    <lineage>
        <taxon>Bacteria</taxon>
        <taxon>Pseudomonadati</taxon>
        <taxon>Pseudomonadota</taxon>
        <taxon>Alphaproteobacteria</taxon>
        <taxon>Hyphomicrobiales</taxon>
        <taxon>Hyphomicrobiaceae</taxon>
        <taxon>Hyphomicrobium</taxon>
    </lineage>
</organism>
<proteinExistence type="predicted"/>
<name>N0BFG8_9HYPH</name>
<evidence type="ECO:0000313" key="2">
    <source>
        <dbReference type="Proteomes" id="UP000005952"/>
    </source>
</evidence>
<protein>
    <submittedName>
        <fullName evidence="1">Uncharacterized protein</fullName>
    </submittedName>
</protein>
<keyword evidence="2" id="KW-1185">Reference proteome</keyword>
<evidence type="ECO:0000313" key="1">
    <source>
        <dbReference type="EMBL" id="AGK58860.1"/>
    </source>
</evidence>
<dbReference type="KEGG" id="hdt:HYPDE_35943"/>
<dbReference type="HOGENOM" id="CLU_2569215_0_0_5"/>
<dbReference type="RefSeq" id="WP_015598879.1">
    <property type="nucleotide sequence ID" value="NC_021172.1"/>
</dbReference>
<reference evidence="1 2" key="1">
    <citation type="journal article" date="2013" name="Genome Announc.">
        <title>Genome sequences for three denitrifying bacterial strains isolated from a uranium- and nitrate-contaminated subsurface environment.</title>
        <authorList>
            <person name="Venkatramanan R."/>
            <person name="Prakash O."/>
            <person name="Woyke T."/>
            <person name="Chain P."/>
            <person name="Goodwin L.A."/>
            <person name="Watson D."/>
            <person name="Brooks S."/>
            <person name="Kostka J.E."/>
            <person name="Green S.J."/>
        </authorList>
    </citation>
    <scope>NUCLEOTIDE SEQUENCE [LARGE SCALE GENOMIC DNA]</scope>
    <source>
        <strain evidence="1 2">1NES1</strain>
    </source>
</reference>